<dbReference type="PRINTS" id="PR01438">
    <property type="entry name" value="UNVRSLSTRESS"/>
</dbReference>
<name>A0A437Q112_9ACTN</name>
<evidence type="ECO:0000313" key="3">
    <source>
        <dbReference type="EMBL" id="RVU28140.1"/>
    </source>
</evidence>
<evidence type="ECO:0000259" key="2">
    <source>
        <dbReference type="Pfam" id="PF00582"/>
    </source>
</evidence>
<evidence type="ECO:0000256" key="1">
    <source>
        <dbReference type="ARBA" id="ARBA00008791"/>
    </source>
</evidence>
<dbReference type="OrthoDB" id="4867015at2"/>
<dbReference type="PANTHER" id="PTHR46268:SF6">
    <property type="entry name" value="UNIVERSAL STRESS PROTEIN UP12"/>
    <property type="match status" value="1"/>
</dbReference>
<proteinExistence type="inferred from homology"/>
<dbReference type="InterPro" id="IPR006016">
    <property type="entry name" value="UspA"/>
</dbReference>
<dbReference type="Pfam" id="PF00582">
    <property type="entry name" value="Usp"/>
    <property type="match status" value="2"/>
</dbReference>
<feature type="domain" description="UspA" evidence="2">
    <location>
        <begin position="154"/>
        <end position="289"/>
    </location>
</feature>
<keyword evidence="4" id="KW-1185">Reference proteome</keyword>
<dbReference type="InterPro" id="IPR014729">
    <property type="entry name" value="Rossmann-like_a/b/a_fold"/>
</dbReference>
<dbReference type="Gene3D" id="3.40.50.620">
    <property type="entry name" value="HUPs"/>
    <property type="match status" value="2"/>
</dbReference>
<dbReference type="Proteomes" id="UP000283128">
    <property type="component" value="Unassembled WGS sequence"/>
</dbReference>
<sequence>MTGFVAVGLDGSEESLAAAHWAAREALLRKVPLRLVHARQWSAPRDLAHLTSAEKRSRWAEKLLRDVANELRDSHPDLDIDTESHDDPPSKALASVADSADMLVLGSRGHGTLLGFVLGSVGMAVIHSTERPVVLVRAGEDGTPHSQSHDADREVVVGVDVGRPCDALLVFAFEEAARRSCTLRALHSWAPPQLAGYGAAYDPELHAQRETAAKTGLDELLKPWREKYPGVNVVARAAEGRTAWQLVEAGAEAGLVVVGRRIRRSPVGAHVGPITHAVLHHTRAPVAVVAHQ</sequence>
<reference evidence="3 4" key="1">
    <citation type="submission" date="2019-01" db="EMBL/GenBank/DDBJ databases">
        <title>Genome sequences of Streptomyces and Rhizobium isolates collected from root and soil.</title>
        <authorList>
            <person name="Chhettri S."/>
            <person name="Sevigny J.L."/>
            <person name="Sen A."/>
            <person name="Ennis N."/>
            <person name="Tisa L."/>
        </authorList>
    </citation>
    <scope>NUCLEOTIDE SEQUENCE [LARGE SCALE GENOMIC DNA]</scope>
    <source>
        <strain evidence="3 4">San01</strain>
    </source>
</reference>
<dbReference type="AlphaFoldDB" id="A0A437Q112"/>
<dbReference type="RefSeq" id="WP_127827294.1">
    <property type="nucleotide sequence ID" value="NZ_RZYA01000002.1"/>
</dbReference>
<evidence type="ECO:0000313" key="4">
    <source>
        <dbReference type="Proteomes" id="UP000283128"/>
    </source>
</evidence>
<dbReference type="EMBL" id="RZYA01000002">
    <property type="protein sequence ID" value="RVU28140.1"/>
    <property type="molecule type" value="Genomic_DNA"/>
</dbReference>
<comment type="similarity">
    <text evidence="1">Belongs to the universal stress protein A family.</text>
</comment>
<protein>
    <submittedName>
        <fullName evidence="3">Universal stress protein</fullName>
    </submittedName>
</protein>
<dbReference type="SUPFAM" id="SSF52402">
    <property type="entry name" value="Adenine nucleotide alpha hydrolases-like"/>
    <property type="match status" value="2"/>
</dbReference>
<feature type="domain" description="UspA" evidence="2">
    <location>
        <begin position="5"/>
        <end position="137"/>
    </location>
</feature>
<comment type="caution">
    <text evidence="3">The sequence shown here is derived from an EMBL/GenBank/DDBJ whole genome shotgun (WGS) entry which is preliminary data.</text>
</comment>
<dbReference type="PANTHER" id="PTHR46268">
    <property type="entry name" value="STRESS RESPONSE PROTEIN NHAX"/>
    <property type="match status" value="1"/>
</dbReference>
<accession>A0A437Q112</accession>
<dbReference type="InterPro" id="IPR006015">
    <property type="entry name" value="Universal_stress_UspA"/>
</dbReference>
<organism evidence="3 4">
    <name type="scientific">Streptomyces antnestii</name>
    <dbReference type="NCBI Taxonomy" id="2494256"/>
    <lineage>
        <taxon>Bacteria</taxon>
        <taxon>Bacillati</taxon>
        <taxon>Actinomycetota</taxon>
        <taxon>Actinomycetes</taxon>
        <taxon>Kitasatosporales</taxon>
        <taxon>Streptomycetaceae</taxon>
        <taxon>Streptomyces</taxon>
    </lineage>
</organism>
<gene>
    <name evidence="3" type="ORF">EOT10_07775</name>
</gene>